<dbReference type="Proteomes" id="UP000242818">
    <property type="component" value="Unassembled WGS sequence"/>
</dbReference>
<dbReference type="Gene3D" id="3.40.50.2300">
    <property type="match status" value="1"/>
</dbReference>
<sequence>MIKIAIFDDHKHRRDALKLMISLRQDMECIGDYEHCIKLVEYLRNSVPDVVLMDINMPGMDGIEGVKLLKKHYPATLIIMQTIFEDEEKIFNALLAGADGYILKNAPNDKLIEGIIEVVHGGAPMTPSIAKQVLGYFNKRPDKANQEVFNLSNREMDILHLLVKGYSHKMIASALFIAINTVNNHIKSIYQKLHVHSVSEAVATAIQKKIV</sequence>
<evidence type="ECO:0000313" key="6">
    <source>
        <dbReference type="EMBL" id="SCC43633.1"/>
    </source>
</evidence>
<dbReference type="SMART" id="SM00448">
    <property type="entry name" value="REC"/>
    <property type="match status" value="1"/>
</dbReference>
<organism evidence="6 7">
    <name type="scientific">Chitinophaga costaii</name>
    <dbReference type="NCBI Taxonomy" id="1335309"/>
    <lineage>
        <taxon>Bacteria</taxon>
        <taxon>Pseudomonadati</taxon>
        <taxon>Bacteroidota</taxon>
        <taxon>Chitinophagia</taxon>
        <taxon>Chitinophagales</taxon>
        <taxon>Chitinophagaceae</taxon>
        <taxon>Chitinophaga</taxon>
    </lineage>
</organism>
<dbReference type="EMBL" id="FMAR01000008">
    <property type="protein sequence ID" value="SCC43633.1"/>
    <property type="molecule type" value="Genomic_DNA"/>
</dbReference>
<dbReference type="PRINTS" id="PR00038">
    <property type="entry name" value="HTHLUXR"/>
</dbReference>
<feature type="domain" description="Response regulatory" evidence="5">
    <location>
        <begin position="3"/>
        <end position="119"/>
    </location>
</feature>
<evidence type="ECO:0000256" key="3">
    <source>
        <dbReference type="PROSITE-ProRule" id="PRU00169"/>
    </source>
</evidence>
<keyword evidence="1 3" id="KW-0597">Phosphoprotein</keyword>
<feature type="domain" description="HTH luxR-type" evidence="4">
    <location>
        <begin position="144"/>
        <end position="209"/>
    </location>
</feature>
<feature type="modified residue" description="4-aspartylphosphate" evidence="3">
    <location>
        <position position="54"/>
    </location>
</feature>
<dbReference type="InterPro" id="IPR001789">
    <property type="entry name" value="Sig_transdc_resp-reg_receiver"/>
</dbReference>
<dbReference type="InterPro" id="IPR058245">
    <property type="entry name" value="NreC/VraR/RcsB-like_REC"/>
</dbReference>
<dbReference type="AlphaFoldDB" id="A0A1C4EJ57"/>
<dbReference type="OrthoDB" id="9797341at2"/>
<dbReference type="STRING" id="1335309.GA0116948_108158"/>
<proteinExistence type="predicted"/>
<gene>
    <name evidence="6" type="ORF">GA0116948_108158</name>
</gene>
<dbReference type="GO" id="GO:0000160">
    <property type="term" value="P:phosphorelay signal transduction system"/>
    <property type="evidence" value="ECO:0007669"/>
    <property type="project" value="InterPro"/>
</dbReference>
<evidence type="ECO:0000313" key="7">
    <source>
        <dbReference type="Proteomes" id="UP000242818"/>
    </source>
</evidence>
<dbReference type="GO" id="GO:0006355">
    <property type="term" value="P:regulation of DNA-templated transcription"/>
    <property type="evidence" value="ECO:0007669"/>
    <property type="project" value="InterPro"/>
</dbReference>
<dbReference type="SUPFAM" id="SSF46894">
    <property type="entry name" value="C-terminal effector domain of the bipartite response regulators"/>
    <property type="match status" value="1"/>
</dbReference>
<dbReference type="CDD" id="cd06170">
    <property type="entry name" value="LuxR_C_like"/>
    <property type="match status" value="1"/>
</dbReference>
<name>A0A1C4EJ57_9BACT</name>
<dbReference type="Pfam" id="PF00072">
    <property type="entry name" value="Response_reg"/>
    <property type="match status" value="1"/>
</dbReference>
<keyword evidence="2" id="KW-0238">DNA-binding</keyword>
<dbReference type="GO" id="GO:0003677">
    <property type="term" value="F:DNA binding"/>
    <property type="evidence" value="ECO:0007669"/>
    <property type="project" value="UniProtKB-KW"/>
</dbReference>
<evidence type="ECO:0000256" key="1">
    <source>
        <dbReference type="ARBA" id="ARBA00022553"/>
    </source>
</evidence>
<keyword evidence="7" id="KW-1185">Reference proteome</keyword>
<evidence type="ECO:0000259" key="4">
    <source>
        <dbReference type="PROSITE" id="PS50043"/>
    </source>
</evidence>
<accession>A0A1C4EJ57</accession>
<dbReference type="SMART" id="SM00421">
    <property type="entry name" value="HTH_LUXR"/>
    <property type="match status" value="1"/>
</dbReference>
<dbReference type="RefSeq" id="WP_089712812.1">
    <property type="nucleotide sequence ID" value="NZ_FMAR01000008.1"/>
</dbReference>
<evidence type="ECO:0000259" key="5">
    <source>
        <dbReference type="PROSITE" id="PS50110"/>
    </source>
</evidence>
<evidence type="ECO:0000256" key="2">
    <source>
        <dbReference type="ARBA" id="ARBA00023125"/>
    </source>
</evidence>
<reference evidence="6 7" key="1">
    <citation type="submission" date="2016-08" db="EMBL/GenBank/DDBJ databases">
        <authorList>
            <person name="Seilhamer J.J."/>
        </authorList>
    </citation>
    <scope>NUCLEOTIDE SEQUENCE [LARGE SCALE GENOMIC DNA]</scope>
    <source>
        <strain evidence="6 7">A37T2</strain>
    </source>
</reference>
<dbReference type="PANTHER" id="PTHR43214:SF43">
    <property type="entry name" value="TWO-COMPONENT RESPONSE REGULATOR"/>
    <property type="match status" value="1"/>
</dbReference>
<dbReference type="PROSITE" id="PS50110">
    <property type="entry name" value="RESPONSE_REGULATORY"/>
    <property type="match status" value="1"/>
</dbReference>
<dbReference type="PROSITE" id="PS50043">
    <property type="entry name" value="HTH_LUXR_2"/>
    <property type="match status" value="1"/>
</dbReference>
<dbReference type="InterPro" id="IPR039420">
    <property type="entry name" value="WalR-like"/>
</dbReference>
<protein>
    <submittedName>
        <fullName evidence="6">Two component transcriptional regulator, LuxR family</fullName>
    </submittedName>
</protein>
<dbReference type="CDD" id="cd17535">
    <property type="entry name" value="REC_NarL-like"/>
    <property type="match status" value="1"/>
</dbReference>
<dbReference type="InterPro" id="IPR016032">
    <property type="entry name" value="Sig_transdc_resp-reg_C-effctor"/>
</dbReference>
<dbReference type="InterPro" id="IPR000792">
    <property type="entry name" value="Tscrpt_reg_LuxR_C"/>
</dbReference>
<dbReference type="Pfam" id="PF00196">
    <property type="entry name" value="GerE"/>
    <property type="match status" value="1"/>
</dbReference>
<dbReference type="SUPFAM" id="SSF52172">
    <property type="entry name" value="CheY-like"/>
    <property type="match status" value="1"/>
</dbReference>
<dbReference type="PANTHER" id="PTHR43214">
    <property type="entry name" value="TWO-COMPONENT RESPONSE REGULATOR"/>
    <property type="match status" value="1"/>
</dbReference>
<dbReference type="InterPro" id="IPR011006">
    <property type="entry name" value="CheY-like_superfamily"/>
</dbReference>